<name>A0AB37UKI3_9CYAN</name>
<dbReference type="EMBL" id="RSCK01000019">
    <property type="protein sequence ID" value="RUT11905.1"/>
    <property type="molecule type" value="Genomic_DNA"/>
</dbReference>
<evidence type="ECO:0000259" key="1">
    <source>
        <dbReference type="Pfam" id="PF15643"/>
    </source>
</evidence>
<protein>
    <recommendedName>
        <fullName evidence="1">Tox-PL-2 domain-containing protein</fullName>
    </recommendedName>
</protein>
<accession>A0AB37UKI3</accession>
<dbReference type="Pfam" id="PF15643">
    <property type="entry name" value="Tox-PL-2"/>
    <property type="match status" value="1"/>
</dbReference>
<feature type="domain" description="Tox-PL-2" evidence="1">
    <location>
        <begin position="5"/>
        <end position="103"/>
    </location>
</feature>
<dbReference type="InterPro" id="IPR028910">
    <property type="entry name" value="Tox-PL-2_dom"/>
</dbReference>
<sequence>MTSANLHCQLSAIAKQFQIFECVPCAIALRQFLIEQRVFGKQISLFTGSIEDPFCNIYHKRLQQNISVNGRHEAISVEIDGQELIFDNIHPEGISKVDWIDNLYCPAQDLGGSFQITETAF</sequence>
<dbReference type="Proteomes" id="UP000282574">
    <property type="component" value="Unassembled WGS sequence"/>
</dbReference>
<evidence type="ECO:0000313" key="2">
    <source>
        <dbReference type="EMBL" id="RUT11905.1"/>
    </source>
</evidence>
<gene>
    <name evidence="2" type="ORF">DSM107010_27130</name>
</gene>
<dbReference type="AlphaFoldDB" id="A0AB37UKI3"/>
<dbReference type="RefSeq" id="WP_106167841.1">
    <property type="nucleotide sequence ID" value="NZ_JAVKZF010000001.1"/>
</dbReference>
<organism evidence="2 3">
    <name type="scientific">Chroococcidiopsis cubana SAG 39.79</name>
    <dbReference type="NCBI Taxonomy" id="388085"/>
    <lineage>
        <taxon>Bacteria</taxon>
        <taxon>Bacillati</taxon>
        <taxon>Cyanobacteriota</taxon>
        <taxon>Cyanophyceae</taxon>
        <taxon>Chroococcidiopsidales</taxon>
        <taxon>Chroococcidiopsidaceae</taxon>
        <taxon>Chroococcidiopsis</taxon>
    </lineage>
</organism>
<comment type="caution">
    <text evidence="2">The sequence shown here is derived from an EMBL/GenBank/DDBJ whole genome shotgun (WGS) entry which is preliminary data.</text>
</comment>
<reference evidence="2 3" key="1">
    <citation type="journal article" date="2019" name="Genome Biol. Evol.">
        <title>Day and night: Metabolic profiles and evolutionary relationships of six axenic non-marine cyanobacteria.</title>
        <authorList>
            <person name="Will S.E."/>
            <person name="Henke P."/>
            <person name="Boedeker C."/>
            <person name="Huang S."/>
            <person name="Brinkmann H."/>
            <person name="Rohde M."/>
            <person name="Jarek M."/>
            <person name="Friedl T."/>
            <person name="Seufert S."/>
            <person name="Schumacher M."/>
            <person name="Overmann J."/>
            <person name="Neumann-Schaal M."/>
            <person name="Petersen J."/>
        </authorList>
    </citation>
    <scope>NUCLEOTIDE SEQUENCE [LARGE SCALE GENOMIC DNA]</scope>
    <source>
        <strain evidence="2 3">SAG 39.79</strain>
    </source>
</reference>
<evidence type="ECO:0000313" key="3">
    <source>
        <dbReference type="Proteomes" id="UP000282574"/>
    </source>
</evidence>
<proteinExistence type="predicted"/>
<keyword evidence="3" id="KW-1185">Reference proteome</keyword>